<reference evidence="6 7" key="1">
    <citation type="journal article" date="2016" name="Nat. Commun.">
        <title>Thousands of microbial genomes shed light on interconnected biogeochemical processes in an aquifer system.</title>
        <authorList>
            <person name="Anantharaman K."/>
            <person name="Brown C.T."/>
            <person name="Hug L.A."/>
            <person name="Sharon I."/>
            <person name="Castelle C.J."/>
            <person name="Probst A.J."/>
            <person name="Thomas B.C."/>
            <person name="Singh A."/>
            <person name="Wilkins M.J."/>
            <person name="Karaoz U."/>
            <person name="Brodie E.L."/>
            <person name="Williams K.H."/>
            <person name="Hubbard S.S."/>
            <person name="Banfield J.F."/>
        </authorList>
    </citation>
    <scope>NUCLEOTIDE SEQUENCE [LARGE SCALE GENOMIC DNA]</scope>
</reference>
<dbReference type="InterPro" id="IPR020084">
    <property type="entry name" value="NUDIX_hydrolase_CS"/>
</dbReference>
<dbReference type="InterPro" id="IPR015797">
    <property type="entry name" value="NUDIX_hydrolase-like_dom_sf"/>
</dbReference>
<protein>
    <recommendedName>
        <fullName evidence="5">Nudix hydrolase domain-containing protein</fullName>
    </recommendedName>
</protein>
<evidence type="ECO:0000256" key="1">
    <source>
        <dbReference type="ARBA" id="ARBA00001946"/>
    </source>
</evidence>
<dbReference type="PRINTS" id="PR00502">
    <property type="entry name" value="NUDIXFAMILY"/>
</dbReference>
<organism evidence="6 7">
    <name type="scientific">Candidatus Giovannonibacteria bacterium RIFCSPLOWO2_01_FULL_46_32</name>
    <dbReference type="NCBI Taxonomy" id="1798353"/>
    <lineage>
        <taxon>Bacteria</taxon>
        <taxon>Candidatus Giovannoniibacteriota</taxon>
    </lineage>
</organism>
<dbReference type="Gene3D" id="3.90.79.10">
    <property type="entry name" value="Nucleoside Triphosphate Pyrophosphohydrolase"/>
    <property type="match status" value="1"/>
</dbReference>
<dbReference type="AlphaFoldDB" id="A0A1F5XH57"/>
<gene>
    <name evidence="6" type="ORF">A3B19_03555</name>
</gene>
<comment type="similarity">
    <text evidence="3">Belongs to the Nudix hydrolase family.</text>
</comment>
<evidence type="ECO:0000313" key="7">
    <source>
        <dbReference type="Proteomes" id="UP000177346"/>
    </source>
</evidence>
<dbReference type="Proteomes" id="UP000177346">
    <property type="component" value="Unassembled WGS sequence"/>
</dbReference>
<accession>A0A1F5XH57</accession>
<dbReference type="Pfam" id="PF00293">
    <property type="entry name" value="NUDIX"/>
    <property type="match status" value="1"/>
</dbReference>
<dbReference type="GO" id="GO:0016787">
    <property type="term" value="F:hydrolase activity"/>
    <property type="evidence" value="ECO:0007669"/>
    <property type="project" value="UniProtKB-KW"/>
</dbReference>
<keyword evidence="4" id="KW-0732">Signal</keyword>
<dbReference type="EMBL" id="MFIF01000006">
    <property type="protein sequence ID" value="OGF87275.1"/>
    <property type="molecule type" value="Genomic_DNA"/>
</dbReference>
<sequence>MTVVKCLKKIFFYGSLAALFAAHAARYLARRVFGQERTSHGARVILVREGRVVLVRHWYAPGVWTLPGGGVGANETLEEAAKREVLEETGLAVNSFGGELGTYHGLMGKRDTVTVLFTEDFGGNLKFSPSFEIMERGFFEFDNLPKTLSPANRRRIEAYLNGIRKEKGIW</sequence>
<evidence type="ECO:0000256" key="3">
    <source>
        <dbReference type="RuleBase" id="RU003476"/>
    </source>
</evidence>
<dbReference type="PROSITE" id="PS00893">
    <property type="entry name" value="NUDIX_BOX"/>
    <property type="match status" value="1"/>
</dbReference>
<dbReference type="InterPro" id="IPR020476">
    <property type="entry name" value="Nudix_hydrolase"/>
</dbReference>
<evidence type="ECO:0000313" key="6">
    <source>
        <dbReference type="EMBL" id="OGF87275.1"/>
    </source>
</evidence>
<comment type="cofactor">
    <cofactor evidence="1">
        <name>Mg(2+)</name>
        <dbReference type="ChEBI" id="CHEBI:18420"/>
    </cofactor>
</comment>
<dbReference type="SUPFAM" id="SSF55811">
    <property type="entry name" value="Nudix"/>
    <property type="match status" value="1"/>
</dbReference>
<name>A0A1F5XH57_9BACT</name>
<dbReference type="InterPro" id="IPR000086">
    <property type="entry name" value="NUDIX_hydrolase_dom"/>
</dbReference>
<proteinExistence type="inferred from homology"/>
<feature type="domain" description="Nudix hydrolase" evidence="5">
    <location>
        <begin position="37"/>
        <end position="164"/>
    </location>
</feature>
<dbReference type="PROSITE" id="PS51462">
    <property type="entry name" value="NUDIX"/>
    <property type="match status" value="1"/>
</dbReference>
<feature type="chain" id="PRO_5009522304" description="Nudix hydrolase domain-containing protein" evidence="4">
    <location>
        <begin position="25"/>
        <end position="170"/>
    </location>
</feature>
<keyword evidence="2 3" id="KW-0378">Hydrolase</keyword>
<evidence type="ECO:0000256" key="4">
    <source>
        <dbReference type="SAM" id="SignalP"/>
    </source>
</evidence>
<dbReference type="PANTHER" id="PTHR43046">
    <property type="entry name" value="GDP-MANNOSE MANNOSYL HYDROLASE"/>
    <property type="match status" value="1"/>
</dbReference>
<dbReference type="PANTHER" id="PTHR43046:SF16">
    <property type="entry name" value="ADP-RIBOSE PYROPHOSPHATASE YJHB-RELATED"/>
    <property type="match status" value="1"/>
</dbReference>
<feature type="signal peptide" evidence="4">
    <location>
        <begin position="1"/>
        <end position="24"/>
    </location>
</feature>
<evidence type="ECO:0000259" key="5">
    <source>
        <dbReference type="PROSITE" id="PS51462"/>
    </source>
</evidence>
<evidence type="ECO:0000256" key="2">
    <source>
        <dbReference type="ARBA" id="ARBA00022801"/>
    </source>
</evidence>
<comment type="caution">
    <text evidence="6">The sequence shown here is derived from an EMBL/GenBank/DDBJ whole genome shotgun (WGS) entry which is preliminary data.</text>
</comment>